<gene>
    <name evidence="5" type="ORF">BYL167_LOCUS6542</name>
    <name evidence="2" type="ORF">CJN711_LOCUS16217</name>
    <name evidence="7" type="ORF">OVN521_LOCUS22513</name>
    <name evidence="6" type="ORF">SMN809_LOCUS8418</name>
    <name evidence="8" type="ORF">UXM345_LOCUS25425</name>
    <name evidence="3" type="ORF">WKI299_LOCUS12962</name>
    <name evidence="4" type="ORF">XDN619_LOCUS31533</name>
</gene>
<dbReference type="Proteomes" id="UP000663855">
    <property type="component" value="Unassembled WGS sequence"/>
</dbReference>
<proteinExistence type="predicted"/>
<dbReference type="EMBL" id="CAJNRG010015643">
    <property type="protein sequence ID" value="CAF2177095.1"/>
    <property type="molecule type" value="Genomic_DNA"/>
</dbReference>
<dbReference type="Proteomes" id="UP000663856">
    <property type="component" value="Unassembled WGS sequence"/>
</dbReference>
<dbReference type="Proteomes" id="UP000663842">
    <property type="component" value="Unassembled WGS sequence"/>
</dbReference>
<evidence type="ECO:0000313" key="2">
    <source>
        <dbReference type="EMBL" id="CAF1285800.1"/>
    </source>
</evidence>
<dbReference type="AlphaFoldDB" id="A0A819WVJ7"/>
<keyword evidence="9" id="KW-1185">Reference proteome</keyword>
<comment type="caution">
    <text evidence="7">The sequence shown here is derived from an EMBL/GenBank/DDBJ whole genome shotgun (WGS) entry which is preliminary data.</text>
</comment>
<protein>
    <submittedName>
        <fullName evidence="7">Uncharacterized protein</fullName>
    </submittedName>
</protein>
<dbReference type="EMBL" id="CAJOBG010004898">
    <property type="protein sequence ID" value="CAF4131047.1"/>
    <property type="molecule type" value="Genomic_DNA"/>
</dbReference>
<organism evidence="7 9">
    <name type="scientific">Rotaria magnacalcarata</name>
    <dbReference type="NCBI Taxonomy" id="392030"/>
    <lineage>
        <taxon>Eukaryota</taxon>
        <taxon>Metazoa</taxon>
        <taxon>Spiralia</taxon>
        <taxon>Gnathifera</taxon>
        <taxon>Rotifera</taxon>
        <taxon>Eurotatoria</taxon>
        <taxon>Bdelloidea</taxon>
        <taxon>Philodinida</taxon>
        <taxon>Philodinidae</taxon>
        <taxon>Rotaria</taxon>
    </lineage>
</organism>
<dbReference type="Proteomes" id="UP000663866">
    <property type="component" value="Unassembled WGS sequence"/>
</dbReference>
<feature type="coiled-coil region" evidence="1">
    <location>
        <begin position="24"/>
        <end position="55"/>
    </location>
</feature>
<dbReference type="EMBL" id="CAJOBF010004888">
    <property type="protein sequence ID" value="CAF4156332.1"/>
    <property type="molecule type" value="Genomic_DNA"/>
</dbReference>
<evidence type="ECO:0000313" key="4">
    <source>
        <dbReference type="EMBL" id="CAF2177095.1"/>
    </source>
</evidence>
<dbReference type="Proteomes" id="UP000676336">
    <property type="component" value="Unassembled WGS sequence"/>
</dbReference>
<evidence type="ECO:0000313" key="6">
    <source>
        <dbReference type="EMBL" id="CAF3935328.1"/>
    </source>
</evidence>
<dbReference type="Proteomes" id="UP000663887">
    <property type="component" value="Unassembled WGS sequence"/>
</dbReference>
<evidence type="ECO:0000313" key="7">
    <source>
        <dbReference type="EMBL" id="CAF4131047.1"/>
    </source>
</evidence>
<keyword evidence="1" id="KW-0175">Coiled coil</keyword>
<name>A0A819WVJ7_9BILA</name>
<reference evidence="7" key="1">
    <citation type="submission" date="2021-02" db="EMBL/GenBank/DDBJ databases">
        <authorList>
            <person name="Nowell W R."/>
        </authorList>
    </citation>
    <scope>NUCLEOTIDE SEQUENCE</scope>
</reference>
<sequence length="100" mass="11310">MRLRATSAGLKFFADGKPHQESDLREKQKTLQVELNNATRLLEEGNQRLQAAINAKTFYDIETAGILIESGKKKLMTVNTEMIQNNGALNQFTKENEEIN</sequence>
<evidence type="ECO:0000313" key="5">
    <source>
        <dbReference type="EMBL" id="CAF3863965.1"/>
    </source>
</evidence>
<evidence type="ECO:0000313" key="3">
    <source>
        <dbReference type="EMBL" id="CAF2065665.1"/>
    </source>
</evidence>
<dbReference type="EMBL" id="CAJNOV010007458">
    <property type="protein sequence ID" value="CAF1285800.1"/>
    <property type="molecule type" value="Genomic_DNA"/>
</dbReference>
<dbReference type="EMBL" id="CAJNRF010004947">
    <property type="protein sequence ID" value="CAF2065665.1"/>
    <property type="molecule type" value="Genomic_DNA"/>
</dbReference>
<evidence type="ECO:0000313" key="9">
    <source>
        <dbReference type="Proteomes" id="UP000663866"/>
    </source>
</evidence>
<evidence type="ECO:0000313" key="8">
    <source>
        <dbReference type="EMBL" id="CAF4156332.1"/>
    </source>
</evidence>
<accession>A0A819WVJ7</accession>
<dbReference type="EMBL" id="CAJOBH010001605">
    <property type="protein sequence ID" value="CAF3863965.1"/>
    <property type="molecule type" value="Genomic_DNA"/>
</dbReference>
<dbReference type="EMBL" id="CAJOBI010002584">
    <property type="protein sequence ID" value="CAF3935328.1"/>
    <property type="molecule type" value="Genomic_DNA"/>
</dbReference>
<evidence type="ECO:0000256" key="1">
    <source>
        <dbReference type="SAM" id="Coils"/>
    </source>
</evidence>
<dbReference type="Proteomes" id="UP000681967">
    <property type="component" value="Unassembled WGS sequence"/>
</dbReference>